<sequence>MHVFHRAPLADRARTTSRPQFLRRLTGAAAAALFVLSLTGCKDGTGFKDGGEAAASSPAPAATAPAAPTTGQPPKGSPAPSAPSAPPGAGEQQRVPCNGANTGVTVQPVSRPLNHMLITVKNTGSKTCDLTYYPVLRFDEMQWAPAARQETRPQAVVSLAPGESGYAGALLSAADGSGEGGTTGHRLTIAFQGRTPLSDGGASATPALPPAGIAYDSSLTVTYWQRSSADALG</sequence>
<gene>
    <name evidence="3" type="ORF">DEJ51_32050</name>
</gene>
<dbReference type="InterPro" id="IPR025326">
    <property type="entry name" value="DUF4232"/>
</dbReference>
<name>A0A5P2DTK4_STRVZ</name>
<feature type="compositionally biased region" description="Low complexity" evidence="1">
    <location>
        <begin position="53"/>
        <end position="74"/>
    </location>
</feature>
<protein>
    <recommendedName>
        <fullName evidence="2">DUF4232 domain-containing protein</fullName>
    </recommendedName>
</protein>
<evidence type="ECO:0000313" key="4">
    <source>
        <dbReference type="Proteomes" id="UP000324101"/>
    </source>
</evidence>
<feature type="compositionally biased region" description="Pro residues" evidence="1">
    <location>
        <begin position="75"/>
        <end position="86"/>
    </location>
</feature>
<organism evidence="3 4">
    <name type="scientific">Streptomyces venezuelae</name>
    <dbReference type="NCBI Taxonomy" id="54571"/>
    <lineage>
        <taxon>Bacteria</taxon>
        <taxon>Bacillati</taxon>
        <taxon>Actinomycetota</taxon>
        <taxon>Actinomycetes</taxon>
        <taxon>Kitasatosporales</taxon>
        <taxon>Streptomycetaceae</taxon>
        <taxon>Streptomyces</taxon>
    </lineage>
</organism>
<feature type="region of interest" description="Disordered" evidence="1">
    <location>
        <begin position="49"/>
        <end position="102"/>
    </location>
</feature>
<evidence type="ECO:0000313" key="3">
    <source>
        <dbReference type="EMBL" id="QES58203.1"/>
    </source>
</evidence>
<dbReference type="Pfam" id="PF14016">
    <property type="entry name" value="DUF4232"/>
    <property type="match status" value="1"/>
</dbReference>
<evidence type="ECO:0000256" key="1">
    <source>
        <dbReference type="SAM" id="MobiDB-lite"/>
    </source>
</evidence>
<dbReference type="AlphaFoldDB" id="A0A5P2DTK4"/>
<dbReference type="OrthoDB" id="3854042at2"/>
<dbReference type="RefSeq" id="WP_150261115.1">
    <property type="nucleotide sequence ID" value="NZ_CP029189.1"/>
</dbReference>
<feature type="domain" description="DUF4232" evidence="2">
    <location>
        <begin position="97"/>
        <end position="225"/>
    </location>
</feature>
<dbReference type="EMBL" id="CP029189">
    <property type="protein sequence ID" value="QES58203.1"/>
    <property type="molecule type" value="Genomic_DNA"/>
</dbReference>
<reference evidence="3 4" key="1">
    <citation type="submission" date="2018-05" db="EMBL/GenBank/DDBJ databases">
        <title>Streptomyces venezuelae.</title>
        <authorList>
            <person name="Kim W."/>
            <person name="Lee N."/>
            <person name="Cho B.-K."/>
        </authorList>
    </citation>
    <scope>NUCLEOTIDE SEQUENCE [LARGE SCALE GENOMIC DNA]</scope>
    <source>
        <strain evidence="3 4">ATCC 21018</strain>
    </source>
</reference>
<proteinExistence type="predicted"/>
<evidence type="ECO:0000259" key="2">
    <source>
        <dbReference type="Pfam" id="PF14016"/>
    </source>
</evidence>
<dbReference type="Proteomes" id="UP000324101">
    <property type="component" value="Chromosome"/>
</dbReference>
<accession>A0A5P2DTK4</accession>